<dbReference type="PROSITE" id="PS50177">
    <property type="entry name" value="NTF2_DOMAIN"/>
    <property type="match status" value="1"/>
</dbReference>
<dbReference type="Gene3D" id="3.10.450.50">
    <property type="match status" value="1"/>
</dbReference>
<feature type="domain" description="NTF2" evidence="1">
    <location>
        <begin position="18"/>
        <end position="162"/>
    </location>
</feature>
<name>A0A165K4B8_9BASI</name>
<reference evidence="2 3" key="1">
    <citation type="journal article" date="2016" name="Mol. Biol. Evol.">
        <title>Comparative Genomics of Early-Diverging Mushroom-Forming Fungi Provides Insights into the Origins of Lignocellulose Decay Capabilities.</title>
        <authorList>
            <person name="Nagy L.G."/>
            <person name="Riley R."/>
            <person name="Tritt A."/>
            <person name="Adam C."/>
            <person name="Daum C."/>
            <person name="Floudas D."/>
            <person name="Sun H."/>
            <person name="Yadav J.S."/>
            <person name="Pangilinan J."/>
            <person name="Larsson K.H."/>
            <person name="Matsuura K."/>
            <person name="Barry K."/>
            <person name="Labutti K."/>
            <person name="Kuo R."/>
            <person name="Ohm R.A."/>
            <person name="Bhattacharya S.S."/>
            <person name="Shirouzu T."/>
            <person name="Yoshinaga Y."/>
            <person name="Martin F.M."/>
            <person name="Grigoriev I.V."/>
            <person name="Hibbett D.S."/>
        </authorList>
    </citation>
    <scope>NUCLEOTIDE SEQUENCE [LARGE SCALE GENOMIC DNA]</scope>
    <source>
        <strain evidence="2 3">HHB12733</strain>
    </source>
</reference>
<evidence type="ECO:0000313" key="2">
    <source>
        <dbReference type="EMBL" id="KZT62659.1"/>
    </source>
</evidence>
<protein>
    <submittedName>
        <fullName evidence="2">NTF2-like protein</fullName>
    </submittedName>
</protein>
<organism evidence="2 3">
    <name type="scientific">Calocera cornea HHB12733</name>
    <dbReference type="NCBI Taxonomy" id="1353952"/>
    <lineage>
        <taxon>Eukaryota</taxon>
        <taxon>Fungi</taxon>
        <taxon>Dikarya</taxon>
        <taxon>Basidiomycota</taxon>
        <taxon>Agaricomycotina</taxon>
        <taxon>Dacrymycetes</taxon>
        <taxon>Dacrymycetales</taxon>
        <taxon>Dacrymycetaceae</taxon>
        <taxon>Calocera</taxon>
    </lineage>
</organism>
<dbReference type="OrthoDB" id="25408at2759"/>
<keyword evidence="3" id="KW-1185">Reference proteome</keyword>
<dbReference type="SUPFAM" id="SSF54427">
    <property type="entry name" value="NTF2-like"/>
    <property type="match status" value="1"/>
</dbReference>
<dbReference type="InterPro" id="IPR032710">
    <property type="entry name" value="NTF2-like_dom_sf"/>
</dbReference>
<dbReference type="Proteomes" id="UP000076842">
    <property type="component" value="Unassembled WGS sequence"/>
</dbReference>
<dbReference type="CDD" id="cd00780">
    <property type="entry name" value="NTF2"/>
    <property type="match status" value="1"/>
</dbReference>
<dbReference type="InParanoid" id="A0A165K4B8"/>
<dbReference type="InterPro" id="IPR002075">
    <property type="entry name" value="NTF2_dom"/>
</dbReference>
<dbReference type="GO" id="GO:0006913">
    <property type="term" value="P:nucleocytoplasmic transport"/>
    <property type="evidence" value="ECO:0007669"/>
    <property type="project" value="InterPro"/>
</dbReference>
<dbReference type="InterPro" id="IPR045875">
    <property type="entry name" value="NTF2"/>
</dbReference>
<dbReference type="AlphaFoldDB" id="A0A165K4B8"/>
<evidence type="ECO:0000313" key="3">
    <source>
        <dbReference type="Proteomes" id="UP000076842"/>
    </source>
</evidence>
<accession>A0A165K4B8</accession>
<dbReference type="EMBL" id="KV423915">
    <property type="protein sequence ID" value="KZT62659.1"/>
    <property type="molecule type" value="Genomic_DNA"/>
</dbReference>
<dbReference type="Pfam" id="PF02136">
    <property type="entry name" value="NTF2"/>
    <property type="match status" value="1"/>
</dbReference>
<dbReference type="InterPro" id="IPR018222">
    <property type="entry name" value="Nuclear_transport_factor_2_euk"/>
</dbReference>
<evidence type="ECO:0000259" key="1">
    <source>
        <dbReference type="PROSITE" id="PS50177"/>
    </source>
</evidence>
<dbReference type="PANTHER" id="PTHR12612">
    <property type="entry name" value="NUCLEAR TRANSPORT FACTOR 2"/>
    <property type="match status" value="1"/>
</dbReference>
<gene>
    <name evidence="2" type="ORF">CALCODRAFT_425921</name>
</gene>
<sequence>MLTVACLCACRVELAGRAADDFVAVFYSNMDAAAGRLNIIKMYRPTSTLVWNGNKIQGLEALNDFFTKLPPSRHDVQAYDCHAIPGLNDRKPSLLLSVSGTVVHGKDAIDNPPPRGYNVEDAWPRTFSQTFVLSPDLEGSGLPREQWLLVDRYYILSDHMRFVG</sequence>
<dbReference type="STRING" id="1353952.A0A165K4B8"/>
<proteinExistence type="predicted"/>